<reference evidence="1" key="1">
    <citation type="journal article" date="2019" name="Philos. Trans. R. Soc. Lond., B, Biol. Sci.">
        <title>Targeted metagenomic recovery of four divergent viruses reveals shared and distinctive characteristics of giant viruses of marine eukaryotes.</title>
        <authorList>
            <person name="Needham D.M."/>
            <person name="Poirier C."/>
            <person name="Hehenberger E."/>
            <person name="Jimenez V."/>
            <person name="Swalwell J.E."/>
            <person name="Santoro A.E."/>
            <person name="Worden A.Z."/>
        </authorList>
    </citation>
    <scope>NUCLEOTIDE SEQUENCE</scope>
    <source>
        <strain evidence="1">MPacV-611</strain>
    </source>
</reference>
<dbReference type="EMBL" id="MN448289">
    <property type="protein sequence ID" value="QFG74645.1"/>
    <property type="molecule type" value="Genomic_DNA"/>
</dbReference>
<accession>A0A5J6VKL6</accession>
<sequence length="126" mass="15044">MLHIKLVTDDITTLKIIYTDFLQIKKYIEKNYKIKVPCQEWLLDGKPVNIIKDNKRYCVYNNNYINLKVNKQNKLIILPQLPISTKIKDINKIFNFNNLYYKNKKLEIDFSIAKYNISNNTILNTI</sequence>
<protein>
    <submittedName>
        <fullName evidence="1">Uncharacterized protein</fullName>
    </submittedName>
</protein>
<name>A0A5J6VKL6_9VIRU</name>
<proteinExistence type="predicted"/>
<evidence type="ECO:0000313" key="1">
    <source>
        <dbReference type="EMBL" id="QFG74645.1"/>
    </source>
</evidence>
<organism evidence="1">
    <name type="scientific">Megaviridae environmental sample</name>
    <dbReference type="NCBI Taxonomy" id="1737588"/>
    <lineage>
        <taxon>Viruses</taxon>
        <taxon>Varidnaviria</taxon>
        <taxon>Bamfordvirae</taxon>
        <taxon>Nucleocytoviricota</taxon>
        <taxon>Megaviricetes</taxon>
        <taxon>Imitervirales</taxon>
        <taxon>Mimiviridae</taxon>
        <taxon>environmental samples</taxon>
    </lineage>
</organism>